<dbReference type="RefSeq" id="WP_132323858.1">
    <property type="nucleotide sequence ID" value="NZ_FWZT01000024.1"/>
</dbReference>
<gene>
    <name evidence="1" type="ORF">SAMN06296036_12444</name>
</gene>
<dbReference type="Proteomes" id="UP000192907">
    <property type="component" value="Unassembled WGS sequence"/>
</dbReference>
<dbReference type="AlphaFoldDB" id="A0A1Y6CIR3"/>
<reference evidence="2" key="1">
    <citation type="submission" date="2017-04" db="EMBL/GenBank/DDBJ databases">
        <authorList>
            <person name="Varghese N."/>
            <person name="Submissions S."/>
        </authorList>
    </citation>
    <scope>NUCLEOTIDE SEQUENCE [LARGE SCALE GENOMIC DNA]</scope>
    <source>
        <strain evidence="2">RKEM611</strain>
    </source>
</reference>
<sequence>MKQLLSVKREVESFLTHMKSKNPLYHALFYQPVSLETLSVFTTNLQRLVEHTPVHLKLAIETSASQNREPLQSFFRDKFLEEQGHDQWAANDLKRQQTLGSKARNIPILPSMQELIDFNSETILSDPGCYLAYIFLAEYMTVLGTPDMLKSLQENSKIPPDALTILGNHAELDQNHVLNWESEIANLVDLNQYEPLFLDTIRRAASRYEQFCTDCYEVSYDIAV</sequence>
<dbReference type="InterPro" id="IPR016084">
    <property type="entry name" value="Haem_Oase-like_multi-hlx"/>
</dbReference>
<dbReference type="Gene3D" id="1.20.910.10">
    <property type="entry name" value="Heme oxygenase-like"/>
    <property type="match status" value="1"/>
</dbReference>
<evidence type="ECO:0000313" key="2">
    <source>
        <dbReference type="Proteomes" id="UP000192907"/>
    </source>
</evidence>
<protein>
    <submittedName>
        <fullName evidence="1">Iron-containing redox enzyme</fullName>
    </submittedName>
</protein>
<organism evidence="1 2">
    <name type="scientific">Pseudobacteriovorax antillogorgiicola</name>
    <dbReference type="NCBI Taxonomy" id="1513793"/>
    <lineage>
        <taxon>Bacteria</taxon>
        <taxon>Pseudomonadati</taxon>
        <taxon>Bdellovibrionota</taxon>
        <taxon>Oligoflexia</taxon>
        <taxon>Oligoflexales</taxon>
        <taxon>Pseudobacteriovoracaceae</taxon>
        <taxon>Pseudobacteriovorax</taxon>
    </lineage>
</organism>
<dbReference type="STRING" id="1513793.SAMN06296036_12444"/>
<proteinExistence type="predicted"/>
<dbReference type="OrthoDB" id="5177824at2"/>
<accession>A0A1Y6CIR3</accession>
<dbReference type="EMBL" id="FWZT01000024">
    <property type="protein sequence ID" value="SMF68615.1"/>
    <property type="molecule type" value="Genomic_DNA"/>
</dbReference>
<keyword evidence="2" id="KW-1185">Reference proteome</keyword>
<dbReference type="SUPFAM" id="SSF48613">
    <property type="entry name" value="Heme oxygenase-like"/>
    <property type="match status" value="1"/>
</dbReference>
<name>A0A1Y6CIR3_9BACT</name>
<evidence type="ECO:0000313" key="1">
    <source>
        <dbReference type="EMBL" id="SMF68615.1"/>
    </source>
</evidence>